<name>A0A2R6WAD7_MARPO</name>
<protein>
    <recommendedName>
        <fullName evidence="1">F-box domain-containing protein</fullName>
    </recommendedName>
</protein>
<dbReference type="PANTHER" id="PTHR47712:SF3">
    <property type="entry name" value="F-BOX DOMAIN-CONTAINING PROTEIN"/>
    <property type="match status" value="1"/>
</dbReference>
<dbReference type="InterPro" id="IPR015915">
    <property type="entry name" value="Kelch-typ_b-propeller"/>
</dbReference>
<dbReference type="InterPro" id="IPR001810">
    <property type="entry name" value="F-box_dom"/>
</dbReference>
<organism evidence="2 3">
    <name type="scientific">Marchantia polymorpha</name>
    <name type="common">Common liverwort</name>
    <name type="synonym">Marchantia aquatica</name>
    <dbReference type="NCBI Taxonomy" id="3197"/>
    <lineage>
        <taxon>Eukaryota</taxon>
        <taxon>Viridiplantae</taxon>
        <taxon>Streptophyta</taxon>
        <taxon>Embryophyta</taxon>
        <taxon>Marchantiophyta</taxon>
        <taxon>Marchantiopsida</taxon>
        <taxon>Marchantiidae</taxon>
        <taxon>Marchantiales</taxon>
        <taxon>Marchantiaceae</taxon>
        <taxon>Marchantia</taxon>
    </lineage>
</organism>
<dbReference type="OrthoDB" id="1882349at2759"/>
<evidence type="ECO:0000313" key="3">
    <source>
        <dbReference type="Proteomes" id="UP000244005"/>
    </source>
</evidence>
<accession>A0A2R6WAD7</accession>
<dbReference type="Gramene" id="Mp4g14980.1">
    <property type="protein sequence ID" value="Mp4g14980.1.cds1"/>
    <property type="gene ID" value="Mp4g14980"/>
</dbReference>
<proteinExistence type="predicted"/>
<dbReference type="SMART" id="SM00256">
    <property type="entry name" value="FBOX"/>
    <property type="match status" value="1"/>
</dbReference>
<evidence type="ECO:0000259" key="1">
    <source>
        <dbReference type="SMART" id="SM00256"/>
    </source>
</evidence>
<dbReference type="EMBL" id="KZ772791">
    <property type="protein sequence ID" value="PTQ30816.1"/>
    <property type="molecule type" value="Genomic_DNA"/>
</dbReference>
<evidence type="ECO:0000313" key="2">
    <source>
        <dbReference type="EMBL" id="PTQ30817.1"/>
    </source>
</evidence>
<feature type="domain" description="F-box" evidence="1">
    <location>
        <begin position="10"/>
        <end position="50"/>
    </location>
</feature>
<dbReference type="OMA" id="GDEMACR"/>
<dbReference type="SUPFAM" id="SSF117281">
    <property type="entry name" value="Kelch motif"/>
    <property type="match status" value="1"/>
</dbReference>
<dbReference type="EMBL" id="KZ772791">
    <property type="protein sequence ID" value="PTQ30817.1"/>
    <property type="molecule type" value="Genomic_DNA"/>
</dbReference>
<sequence>MAQGNSMDTVSEEVLELIVAKLPAVSVLAAAQVCKNWFNVVRSRRFAKFYDQQACRKSWFFQCCVNYLIPEKNQGYGYDPESKQWHKLSSQCFPNEQDKLAMASSPDGLLYSIFTLSDLTYKREFLSKQWSEAPPMKYSRNAPLFGVVDSPDGESHKLLVAGGVSFFEDDDLALEIYDSASRSWEVCESLPREFRNNSSRHWMTSAVVDGRFFVAEVYTGLIASFDLQTMRWSAVGTLRPAGVVHSHLLAIRGNLYLGGSCYFEDKHSFKIWKVNVTAQECGVEVASMPSALCRIFGPSDDGGPERKGEGIRCVASGDLIYIFSREQYRDNQVVVCDLSSPGADQWSLLPPLPATGSFNNVIGFSSPVKIGSLF</sequence>
<dbReference type="SUPFAM" id="SSF81383">
    <property type="entry name" value="F-box domain"/>
    <property type="match status" value="1"/>
</dbReference>
<gene>
    <name evidence="2" type="ORF">MARPO_0119s0021</name>
</gene>
<dbReference type="Gene3D" id="2.120.10.80">
    <property type="entry name" value="Kelch-type beta propeller"/>
    <property type="match status" value="1"/>
</dbReference>
<dbReference type="Gramene" id="Mp4g14980.2">
    <property type="protein sequence ID" value="Mp4g14980.2.cds1"/>
    <property type="gene ID" value="Mp4g14980"/>
</dbReference>
<dbReference type="AlphaFoldDB" id="A0A2R6WAD7"/>
<reference evidence="2" key="2">
    <citation type="submission" date="2017-12" db="EMBL/GenBank/DDBJ databases">
        <title>WGS assembly of Marchantia polymorpha.</title>
        <authorList>
            <person name="Bowman J.L."/>
            <person name="Kohchi T."/>
            <person name="Yamato K.T."/>
            <person name="Jenkins J."/>
            <person name="Shu S."/>
            <person name="Ishizaki K."/>
            <person name="Yamaoka S."/>
            <person name="Nishihama R."/>
            <person name="Nakamura Y."/>
            <person name="Berger F."/>
            <person name="Adam C."/>
            <person name="Aki S.S."/>
            <person name="Althoff F."/>
            <person name="Araki T."/>
            <person name="Arteaga-Vazquez M.A."/>
            <person name="Balasubrmanian S."/>
            <person name="Bauer D."/>
            <person name="Boehm C.R."/>
            <person name="Briginshaw L."/>
            <person name="Caballero-Perez J."/>
            <person name="Catarino B."/>
            <person name="Chen F."/>
            <person name="Chiyoda S."/>
            <person name="Chovatia M."/>
            <person name="Davies K.M."/>
            <person name="Delmans M."/>
            <person name="Demura T."/>
            <person name="Dierschke T."/>
            <person name="Dolan L."/>
            <person name="Dorantes-Acosta A.E."/>
            <person name="Eklund D.M."/>
            <person name="Florent S.N."/>
            <person name="Flores-Sandoval E."/>
            <person name="Fujiyama A."/>
            <person name="Fukuzawa H."/>
            <person name="Galik B."/>
            <person name="Grimanelli D."/>
            <person name="Grimwood J."/>
            <person name="Grossniklaus U."/>
            <person name="Hamada T."/>
            <person name="Haseloff J."/>
            <person name="Hetherington A.J."/>
            <person name="Higo A."/>
            <person name="Hirakawa Y."/>
            <person name="Hundley H.N."/>
            <person name="Ikeda Y."/>
            <person name="Inoue K."/>
            <person name="Inoue S."/>
            <person name="Ishida S."/>
            <person name="Jia Q."/>
            <person name="Kakita M."/>
            <person name="Kanazawa T."/>
            <person name="Kawai Y."/>
            <person name="Kawashima T."/>
            <person name="Kennedy M."/>
            <person name="Kinose K."/>
            <person name="Kinoshita T."/>
            <person name="Kohara Y."/>
            <person name="Koide E."/>
            <person name="Komatsu K."/>
            <person name="Kopischke S."/>
            <person name="Kubo M."/>
            <person name="Kyozuka J."/>
            <person name="Lagercrantz U."/>
            <person name="Lin S.S."/>
            <person name="Lindquist E."/>
            <person name="Lipzen A.M."/>
            <person name="Lu C."/>
            <person name="Luna E.D."/>
            <person name="Martienssen R.A."/>
            <person name="Minamino N."/>
            <person name="Mizutani M."/>
            <person name="Mizutani M."/>
            <person name="Mochizuki N."/>
            <person name="Monte I."/>
            <person name="Mosher R."/>
            <person name="Nagasaki H."/>
            <person name="Nakagami H."/>
            <person name="Naramoto S."/>
            <person name="Nishitani K."/>
            <person name="Ohtani M."/>
            <person name="Okamoto T."/>
            <person name="Okumura M."/>
            <person name="Phillips J."/>
            <person name="Pollak B."/>
            <person name="Reinders A."/>
            <person name="Roevekamp M."/>
            <person name="Sano R."/>
            <person name="Sawa S."/>
            <person name="Schmid M.W."/>
            <person name="Shirakawa M."/>
            <person name="Solano R."/>
            <person name="Spunde A."/>
            <person name="Suetsugu N."/>
            <person name="Sugano S."/>
            <person name="Sugiyama A."/>
            <person name="Sun R."/>
            <person name="Suzuki Y."/>
            <person name="Takenaka M."/>
            <person name="Takezawa D."/>
            <person name="Tomogane H."/>
            <person name="Tsuzuki M."/>
            <person name="Ueda T."/>
            <person name="Umeda M."/>
            <person name="Ward J.M."/>
            <person name="Watanabe Y."/>
            <person name="Yazaki K."/>
            <person name="Yokoyama R."/>
            <person name="Yoshitake Y."/>
            <person name="Yotsui I."/>
            <person name="Zachgo S."/>
            <person name="Schmutz J."/>
        </authorList>
    </citation>
    <scope>NUCLEOTIDE SEQUENCE [LARGE SCALE GENOMIC DNA]</scope>
    <source>
        <strain evidence="2">Tak-1</strain>
    </source>
</reference>
<keyword evidence="3" id="KW-1185">Reference proteome</keyword>
<dbReference type="Proteomes" id="UP000244005">
    <property type="component" value="Unassembled WGS sequence"/>
</dbReference>
<dbReference type="InterPro" id="IPR036047">
    <property type="entry name" value="F-box-like_dom_sf"/>
</dbReference>
<dbReference type="Pfam" id="PF00646">
    <property type="entry name" value="F-box"/>
    <property type="match status" value="1"/>
</dbReference>
<reference evidence="3" key="1">
    <citation type="journal article" date="2017" name="Cell">
        <title>Insights into land plant evolution garnered from the Marchantia polymorpha genome.</title>
        <authorList>
            <person name="Bowman J.L."/>
            <person name="Kohchi T."/>
            <person name="Yamato K.T."/>
            <person name="Jenkins J."/>
            <person name="Shu S."/>
            <person name="Ishizaki K."/>
            <person name="Yamaoka S."/>
            <person name="Nishihama R."/>
            <person name="Nakamura Y."/>
            <person name="Berger F."/>
            <person name="Adam C."/>
            <person name="Aki S.S."/>
            <person name="Althoff F."/>
            <person name="Araki T."/>
            <person name="Arteaga-Vazquez M.A."/>
            <person name="Balasubrmanian S."/>
            <person name="Barry K."/>
            <person name="Bauer D."/>
            <person name="Boehm C.R."/>
            <person name="Briginshaw L."/>
            <person name="Caballero-Perez J."/>
            <person name="Catarino B."/>
            <person name="Chen F."/>
            <person name="Chiyoda S."/>
            <person name="Chovatia M."/>
            <person name="Davies K.M."/>
            <person name="Delmans M."/>
            <person name="Demura T."/>
            <person name="Dierschke T."/>
            <person name="Dolan L."/>
            <person name="Dorantes-Acosta A.E."/>
            <person name="Eklund D.M."/>
            <person name="Florent S.N."/>
            <person name="Flores-Sandoval E."/>
            <person name="Fujiyama A."/>
            <person name="Fukuzawa H."/>
            <person name="Galik B."/>
            <person name="Grimanelli D."/>
            <person name="Grimwood J."/>
            <person name="Grossniklaus U."/>
            <person name="Hamada T."/>
            <person name="Haseloff J."/>
            <person name="Hetherington A.J."/>
            <person name="Higo A."/>
            <person name="Hirakawa Y."/>
            <person name="Hundley H.N."/>
            <person name="Ikeda Y."/>
            <person name="Inoue K."/>
            <person name="Inoue S.I."/>
            <person name="Ishida S."/>
            <person name="Jia Q."/>
            <person name="Kakita M."/>
            <person name="Kanazawa T."/>
            <person name="Kawai Y."/>
            <person name="Kawashima T."/>
            <person name="Kennedy M."/>
            <person name="Kinose K."/>
            <person name="Kinoshita T."/>
            <person name="Kohara Y."/>
            <person name="Koide E."/>
            <person name="Komatsu K."/>
            <person name="Kopischke S."/>
            <person name="Kubo M."/>
            <person name="Kyozuka J."/>
            <person name="Lagercrantz U."/>
            <person name="Lin S.S."/>
            <person name="Lindquist E."/>
            <person name="Lipzen A.M."/>
            <person name="Lu C.W."/>
            <person name="De Luna E."/>
            <person name="Martienssen R.A."/>
            <person name="Minamino N."/>
            <person name="Mizutani M."/>
            <person name="Mizutani M."/>
            <person name="Mochizuki N."/>
            <person name="Monte I."/>
            <person name="Mosher R."/>
            <person name="Nagasaki H."/>
            <person name="Nakagami H."/>
            <person name="Naramoto S."/>
            <person name="Nishitani K."/>
            <person name="Ohtani M."/>
            <person name="Okamoto T."/>
            <person name="Okumura M."/>
            <person name="Phillips J."/>
            <person name="Pollak B."/>
            <person name="Reinders A."/>
            <person name="Rovekamp M."/>
            <person name="Sano R."/>
            <person name="Sawa S."/>
            <person name="Schmid M.W."/>
            <person name="Shirakawa M."/>
            <person name="Solano R."/>
            <person name="Spunde A."/>
            <person name="Suetsugu N."/>
            <person name="Sugano S."/>
            <person name="Sugiyama A."/>
            <person name="Sun R."/>
            <person name="Suzuki Y."/>
            <person name="Takenaka M."/>
            <person name="Takezawa D."/>
            <person name="Tomogane H."/>
            <person name="Tsuzuki M."/>
            <person name="Ueda T."/>
            <person name="Umeda M."/>
            <person name="Ward J.M."/>
            <person name="Watanabe Y."/>
            <person name="Yazaki K."/>
            <person name="Yokoyama R."/>
            <person name="Yoshitake Y."/>
            <person name="Yotsui I."/>
            <person name="Zachgo S."/>
            <person name="Schmutz J."/>
        </authorList>
    </citation>
    <scope>NUCLEOTIDE SEQUENCE [LARGE SCALE GENOMIC DNA]</scope>
    <source>
        <strain evidence="3">Tak-1</strain>
    </source>
</reference>
<dbReference type="PANTHER" id="PTHR47712">
    <property type="entry name" value="OS09G0555300 PROTEIN"/>
    <property type="match status" value="1"/>
</dbReference>